<comment type="caution">
    <text evidence="4">The sequence shown here is derived from an EMBL/GenBank/DDBJ whole genome shotgun (WGS) entry which is preliminary data.</text>
</comment>
<gene>
    <name evidence="4" type="ORF">I6N96_04540</name>
</gene>
<evidence type="ECO:0000259" key="3">
    <source>
        <dbReference type="PROSITE" id="PS51178"/>
    </source>
</evidence>
<keyword evidence="5" id="KW-1185">Reference proteome</keyword>
<feature type="compositionally biased region" description="Polar residues" evidence="1">
    <location>
        <begin position="1"/>
        <end position="10"/>
    </location>
</feature>
<evidence type="ECO:0000256" key="2">
    <source>
        <dbReference type="SAM" id="Phobius"/>
    </source>
</evidence>
<feature type="compositionally biased region" description="Basic and acidic residues" evidence="1">
    <location>
        <begin position="77"/>
        <end position="104"/>
    </location>
</feature>
<dbReference type="RefSeq" id="WP_209556330.1">
    <property type="nucleotide sequence ID" value="NZ_JAEDXU010000002.1"/>
</dbReference>
<feature type="compositionally biased region" description="Polar residues" evidence="1">
    <location>
        <begin position="108"/>
        <end position="119"/>
    </location>
</feature>
<dbReference type="CDD" id="cd06577">
    <property type="entry name" value="PASTA_pknB"/>
    <property type="match status" value="2"/>
</dbReference>
<dbReference type="PROSITE" id="PS51178">
    <property type="entry name" value="PASTA"/>
    <property type="match status" value="1"/>
</dbReference>
<feature type="region of interest" description="Disordered" evidence="1">
    <location>
        <begin position="1"/>
        <end position="150"/>
    </location>
</feature>
<keyword evidence="2" id="KW-0472">Membrane</keyword>
<keyword evidence="2" id="KW-1133">Transmembrane helix</keyword>
<sequence length="553" mass="61769">MSDFLSNFQGGNYEKTRQDKLYEKNKEKQKTDASAEKKRIPHEEQPVMENDFNQSESSSAASDSTASDKYADLSVEELLRIKKQERKDRQARKEAIDRGEELEKPSTPAAQSNQSSQRTPAKPTPSRQQHKAVQPRPEPQPVRPATTVPGEELTEIDPSYRRKKIIKYVVLAIIALVVAAAGYFAYYQFTHVEVPDFTGEELSEARAWSTENDVPLKVEQVYDFEKDANQIISQSTANKKIKKGTELKISASLGPDPEEAVPLPDFNTMALAAVREWIVDNKADNLSVIEENNDTKAAGEFIKLEMVSKDVTSETYKRKDKAKVYYSKGTEVLEKTIDVPEFVGKTKEEVEEWTKKNELTVEVAESNSDTVDSGKVISQGIGKGTKVAKKDKFPIVVSVGKAYIVPDYSQVKMEEAERNADNLSIKQEYSDTIPYGGFIGQSVIPGQSYKEADRPVVEVAYSIGKPFMRDLRNNTLEGEIQKIFYEEYQSKGAAITYQVYYVDSAVTKGTVVDMSQYNEFVGINAVIRLGVSRGNVQNQDASDDASQNNGSEG</sequence>
<organism evidence="4 5">
    <name type="scientific">Enterococcus larvae</name>
    <dbReference type="NCBI Taxonomy" id="2794352"/>
    <lineage>
        <taxon>Bacteria</taxon>
        <taxon>Bacillati</taxon>
        <taxon>Bacillota</taxon>
        <taxon>Bacilli</taxon>
        <taxon>Lactobacillales</taxon>
        <taxon>Enterococcaceae</taxon>
        <taxon>Enterococcus</taxon>
    </lineage>
</organism>
<dbReference type="EMBL" id="JAEDXU010000002">
    <property type="protein sequence ID" value="MBP1045534.1"/>
    <property type="molecule type" value="Genomic_DNA"/>
</dbReference>
<keyword evidence="2" id="KW-0812">Transmembrane</keyword>
<feature type="compositionally biased region" description="Low complexity" evidence="1">
    <location>
        <begin position="55"/>
        <end position="68"/>
    </location>
</feature>
<reference evidence="4 5" key="1">
    <citation type="submission" date="2020-12" db="EMBL/GenBank/DDBJ databases">
        <title>Vagococcus allomyrinae sp. nov. and Enterococcus lavae sp. nov., isolated from the larvae of Allomyrina dichotoma.</title>
        <authorList>
            <person name="Lee S.D."/>
        </authorList>
    </citation>
    <scope>NUCLEOTIDE SEQUENCE [LARGE SCALE GENOMIC DNA]</scope>
    <source>
        <strain evidence="4 5">BWM-S5</strain>
    </source>
</reference>
<protein>
    <submittedName>
        <fullName evidence="4">PASTA domain-containing protein</fullName>
    </submittedName>
</protein>
<accession>A0ABS4CI72</accession>
<dbReference type="Gene3D" id="3.30.10.20">
    <property type="match status" value="2"/>
</dbReference>
<evidence type="ECO:0000256" key="1">
    <source>
        <dbReference type="SAM" id="MobiDB-lite"/>
    </source>
</evidence>
<feature type="transmembrane region" description="Helical" evidence="2">
    <location>
        <begin position="168"/>
        <end position="187"/>
    </location>
</feature>
<proteinExistence type="predicted"/>
<feature type="domain" description="PASTA" evidence="3">
    <location>
        <begin position="333"/>
        <end position="401"/>
    </location>
</feature>
<feature type="compositionally biased region" description="Basic and acidic residues" evidence="1">
    <location>
        <begin position="14"/>
        <end position="45"/>
    </location>
</feature>
<dbReference type="SMART" id="SM00740">
    <property type="entry name" value="PASTA"/>
    <property type="match status" value="3"/>
</dbReference>
<name>A0ABS4CI72_9ENTE</name>
<evidence type="ECO:0000313" key="5">
    <source>
        <dbReference type="Proteomes" id="UP000673375"/>
    </source>
</evidence>
<evidence type="ECO:0000313" key="4">
    <source>
        <dbReference type="EMBL" id="MBP1045534.1"/>
    </source>
</evidence>
<dbReference type="Pfam" id="PF03793">
    <property type="entry name" value="PASTA"/>
    <property type="match status" value="2"/>
</dbReference>
<dbReference type="InterPro" id="IPR005543">
    <property type="entry name" value="PASTA_dom"/>
</dbReference>
<dbReference type="Proteomes" id="UP000673375">
    <property type="component" value="Unassembled WGS sequence"/>
</dbReference>